<reference evidence="7 8" key="1">
    <citation type="journal article" date="2022" name="Genome Biol. Evol.">
        <title>Host diet, physiology and behaviors set the stage for Lachnospiraceae cladogenesis.</title>
        <authorList>
            <person name="Vera-Ponce De Leon A."/>
            <person name="Schneider M."/>
            <person name="Jahnes B.C."/>
            <person name="Sadowski V."/>
            <person name="Camuy-Velez L.A."/>
            <person name="Duan J."/>
            <person name="Sabree Z.L."/>
        </authorList>
    </citation>
    <scope>NUCLEOTIDE SEQUENCE [LARGE SCALE GENOMIC DNA]</scope>
    <source>
        <strain evidence="7 8">PAL227</strain>
    </source>
</reference>
<keyword evidence="8" id="KW-1185">Reference proteome</keyword>
<dbReference type="InterPro" id="IPR001851">
    <property type="entry name" value="ABC_transp_permease"/>
</dbReference>
<feature type="transmembrane region" description="Helical" evidence="6">
    <location>
        <begin position="269"/>
        <end position="291"/>
    </location>
</feature>
<protein>
    <submittedName>
        <fullName evidence="7">ABC transporter permease</fullName>
    </submittedName>
</protein>
<name>A0ABT1EJ24_9FIRM</name>
<evidence type="ECO:0000256" key="6">
    <source>
        <dbReference type="SAM" id="Phobius"/>
    </source>
</evidence>
<dbReference type="CDD" id="cd06579">
    <property type="entry name" value="TM_PBP1_transp_AraH_like"/>
    <property type="match status" value="1"/>
</dbReference>
<keyword evidence="5 6" id="KW-0472">Membrane</keyword>
<feature type="transmembrane region" description="Helical" evidence="6">
    <location>
        <begin position="45"/>
        <end position="64"/>
    </location>
</feature>
<evidence type="ECO:0000313" key="8">
    <source>
        <dbReference type="Proteomes" id="UP001523565"/>
    </source>
</evidence>
<feature type="transmembrane region" description="Helical" evidence="6">
    <location>
        <begin position="215"/>
        <end position="233"/>
    </location>
</feature>
<evidence type="ECO:0000256" key="4">
    <source>
        <dbReference type="ARBA" id="ARBA00022989"/>
    </source>
</evidence>
<dbReference type="EMBL" id="JAMZFV010000016">
    <property type="protein sequence ID" value="MCP1110688.1"/>
    <property type="molecule type" value="Genomic_DNA"/>
</dbReference>
<feature type="transmembrane region" description="Helical" evidence="6">
    <location>
        <begin position="15"/>
        <end position="33"/>
    </location>
</feature>
<proteinExistence type="predicted"/>
<sequence length="320" mass="33719">MQFNKSKKNIEWDKYMVYIIFVAVFILFAIILGDEGFLNPNNLINILRQTAMISIMAVAGTFVMAAGQIDLTVGSITAMTAMFVSLVIQSTNSILLAILVGLGFGCGVGFINGILVTKLKLPAFLATLGMMQIVRGGAMWITDTAAVPIANTTFNKVFGIGDVMGIPVLVLWTILFYIVGVLLFNKTAFGRHTLATGGNEMSAIYSGIKTARVKIIAFTMSGAFAAFAGMMYAGRMQAGRYSYGEGDEMSVIASVVLGGTSMAGGTGSVVGALFGSILMGILNNALILAGLSSAQQTMVKGAIIIVAVAISNLTQRKKNN</sequence>
<feature type="transmembrane region" description="Helical" evidence="6">
    <location>
        <begin position="94"/>
        <end position="116"/>
    </location>
</feature>
<evidence type="ECO:0000313" key="7">
    <source>
        <dbReference type="EMBL" id="MCP1110688.1"/>
    </source>
</evidence>
<dbReference type="RefSeq" id="WP_262069567.1">
    <property type="nucleotide sequence ID" value="NZ_JAMXOC010000016.1"/>
</dbReference>
<comment type="subcellular location">
    <subcellularLocation>
        <location evidence="1">Cell membrane</location>
        <topology evidence="1">Multi-pass membrane protein</topology>
    </subcellularLocation>
</comment>
<dbReference type="Pfam" id="PF02653">
    <property type="entry name" value="BPD_transp_2"/>
    <property type="match status" value="1"/>
</dbReference>
<keyword evidence="4 6" id="KW-1133">Transmembrane helix</keyword>
<feature type="transmembrane region" description="Helical" evidence="6">
    <location>
        <begin position="71"/>
        <end position="88"/>
    </location>
</feature>
<evidence type="ECO:0000256" key="5">
    <source>
        <dbReference type="ARBA" id="ARBA00023136"/>
    </source>
</evidence>
<feature type="transmembrane region" description="Helical" evidence="6">
    <location>
        <begin position="162"/>
        <end position="184"/>
    </location>
</feature>
<comment type="caution">
    <text evidence="7">The sequence shown here is derived from an EMBL/GenBank/DDBJ whole genome shotgun (WGS) entry which is preliminary data.</text>
</comment>
<gene>
    <name evidence="7" type="ORF">NK118_10535</name>
</gene>
<dbReference type="Proteomes" id="UP001523565">
    <property type="component" value="Unassembled WGS sequence"/>
</dbReference>
<dbReference type="PANTHER" id="PTHR32196">
    <property type="entry name" value="ABC TRANSPORTER PERMEASE PROTEIN YPHD-RELATED-RELATED"/>
    <property type="match status" value="1"/>
</dbReference>
<accession>A0ABT1EJ24</accession>
<keyword evidence="2" id="KW-1003">Cell membrane</keyword>
<evidence type="ECO:0000256" key="2">
    <source>
        <dbReference type="ARBA" id="ARBA00022475"/>
    </source>
</evidence>
<evidence type="ECO:0000256" key="1">
    <source>
        <dbReference type="ARBA" id="ARBA00004651"/>
    </source>
</evidence>
<keyword evidence="3 6" id="KW-0812">Transmembrane</keyword>
<evidence type="ECO:0000256" key="3">
    <source>
        <dbReference type="ARBA" id="ARBA00022692"/>
    </source>
</evidence>
<organism evidence="7 8">
    <name type="scientific">Ohessyouella blattaphilus</name>
    <dbReference type="NCBI Taxonomy" id="2949333"/>
    <lineage>
        <taxon>Bacteria</taxon>
        <taxon>Bacillati</taxon>
        <taxon>Bacillota</taxon>
        <taxon>Clostridia</taxon>
        <taxon>Lachnospirales</taxon>
        <taxon>Lachnospiraceae</taxon>
        <taxon>Ohessyouella</taxon>
    </lineage>
</organism>